<evidence type="ECO:0000313" key="2">
    <source>
        <dbReference type="Proteomes" id="UP000671960"/>
    </source>
</evidence>
<proteinExistence type="predicted"/>
<organism evidence="1 2">
    <name type="scientific">Brenneria izadpanahii</name>
    <dbReference type="NCBI Taxonomy" id="2722756"/>
    <lineage>
        <taxon>Bacteria</taxon>
        <taxon>Pseudomonadati</taxon>
        <taxon>Pseudomonadota</taxon>
        <taxon>Gammaproteobacteria</taxon>
        <taxon>Enterobacterales</taxon>
        <taxon>Pectobacteriaceae</taxon>
        <taxon>Brenneria</taxon>
    </lineage>
</organism>
<keyword evidence="2" id="KW-1185">Reference proteome</keyword>
<dbReference type="EMBL" id="CP050854">
    <property type="protein sequence ID" value="QTF07365.1"/>
    <property type="molecule type" value="Genomic_DNA"/>
</dbReference>
<protein>
    <submittedName>
        <fullName evidence="1">Uncharacterized protein</fullName>
    </submittedName>
</protein>
<dbReference type="RefSeq" id="WP_208230007.1">
    <property type="nucleotide sequence ID" value="NZ_CP050854.1"/>
</dbReference>
<accession>A0ABX7UQ03</accession>
<evidence type="ECO:0000313" key="1">
    <source>
        <dbReference type="EMBL" id="QTF07365.1"/>
    </source>
</evidence>
<name>A0ABX7UQ03_9GAMM</name>
<dbReference type="InterPro" id="IPR045664">
    <property type="entry name" value="DUF6387"/>
</dbReference>
<dbReference type="Pfam" id="PF19924">
    <property type="entry name" value="DUF6387"/>
    <property type="match status" value="1"/>
</dbReference>
<gene>
    <name evidence="1" type="ORF">HC231_05045</name>
</gene>
<reference evidence="1 2" key="1">
    <citation type="submission" date="2020-03" db="EMBL/GenBank/DDBJ databases">
        <authorList>
            <person name="Bakhshi Ganjeh M."/>
        </authorList>
    </citation>
    <scope>NUCLEOTIDE SEQUENCE [LARGE SCALE GENOMIC DNA]</scope>
    <source>
        <strain evidence="2">Iran 50</strain>
    </source>
</reference>
<sequence>MTKKEKMLALRKWFNPDNYDALLDLTVEELWQEFRYRQNMFYSLETAIERQREKLNYKEEELIFSGQPVLTASLGENKPSVGEHNLESNQHVRLFPVSWLYQLRDVIRKSKIVPFDEFGRPESDTPYNSYPASWFWGKLHESQKGRMIFHINLRGSTDDEILESMRYLLPKWRKATGAKLIDGKLTLNFGEVMIKKLVDFRIIPLLDLLYWSGRNEIKLSDAELSALIYRVGIDVVRGDSQIKETDKPMALKAKTYHFDNQFMAFLYKNRYMMDMKVSAIVDKLNKEQEEREEKRKSRGKG</sequence>
<dbReference type="Proteomes" id="UP000671960">
    <property type="component" value="Chromosome"/>
</dbReference>